<name>A0ABV2J4T9_9HYPH</name>
<proteinExistence type="predicted"/>
<organism evidence="1 2">
    <name type="scientific">Rhizobium aquaticum</name>
    <dbReference type="NCBI Taxonomy" id="1549636"/>
    <lineage>
        <taxon>Bacteria</taxon>
        <taxon>Pseudomonadati</taxon>
        <taxon>Pseudomonadota</taxon>
        <taxon>Alphaproteobacteria</taxon>
        <taxon>Hyphomicrobiales</taxon>
        <taxon>Rhizobiaceae</taxon>
        <taxon>Rhizobium/Agrobacterium group</taxon>
        <taxon>Rhizobium</taxon>
    </lineage>
</organism>
<evidence type="ECO:0000313" key="2">
    <source>
        <dbReference type="Proteomes" id="UP001549047"/>
    </source>
</evidence>
<sequence>MRLPLAWPGLLLALSRTLMMAVGMVVITSLIDRLLSAAAEACSPVGSRKHKGTA</sequence>
<dbReference type="RefSeq" id="WP_354558238.1">
    <property type="nucleotide sequence ID" value="NZ_JBEPMB010000009.1"/>
</dbReference>
<dbReference type="EMBL" id="JBEPMB010000009">
    <property type="protein sequence ID" value="MET3615772.1"/>
    <property type="molecule type" value="Genomic_DNA"/>
</dbReference>
<dbReference type="Proteomes" id="UP001549047">
    <property type="component" value="Unassembled WGS sequence"/>
</dbReference>
<gene>
    <name evidence="1" type="ORF">ABID16_004119</name>
</gene>
<keyword evidence="2" id="KW-1185">Reference proteome</keyword>
<accession>A0ABV2J4T9</accession>
<evidence type="ECO:0000313" key="1">
    <source>
        <dbReference type="EMBL" id="MET3615772.1"/>
    </source>
</evidence>
<comment type="caution">
    <text evidence="1">The sequence shown here is derived from an EMBL/GenBank/DDBJ whole genome shotgun (WGS) entry which is preliminary data.</text>
</comment>
<protein>
    <submittedName>
        <fullName evidence="1">ABC-type spermidine/putrescine transport system permease subunit I</fullName>
    </submittedName>
</protein>
<reference evidence="1 2" key="1">
    <citation type="submission" date="2024-06" db="EMBL/GenBank/DDBJ databases">
        <title>Genomic Encyclopedia of Type Strains, Phase IV (KMG-IV): sequencing the most valuable type-strain genomes for metagenomic binning, comparative biology and taxonomic classification.</title>
        <authorList>
            <person name="Goeker M."/>
        </authorList>
    </citation>
    <scope>NUCLEOTIDE SEQUENCE [LARGE SCALE GENOMIC DNA]</scope>
    <source>
        <strain evidence="1 2">DSM 29780</strain>
    </source>
</reference>